<evidence type="ECO:0000313" key="4">
    <source>
        <dbReference type="Proteomes" id="UP001390339"/>
    </source>
</evidence>
<dbReference type="InterPro" id="IPR052895">
    <property type="entry name" value="HetReg/Transcr_Mod"/>
</dbReference>
<sequence length="783" mass="87598">MSTGVSYRPIAADEFRVVHLLPASPEDNDNGEDDEVWCLLETRSSSLKTQYEALSYQWGDETVTRPIHIAHLSLPSATTSTRPGTQEEGTDRTGITARIAAAAVVYMVAPCQQSLSQAAKRIIPRPVRLGAAAVARRLNLWHCLRALAWLAVTAASWSFLSPPLFMDGATVTLDQQQRRRQLHVSWDKVYLLVVCMINGAGVVSMTIKTFQLLAEVWRTKPWLLGSRVRIGHDIVAHFHRFRKDRKRQGGGVGGSDMQDADDDDDTIGKSRNIKGRNRRKSINAALPKFETCEATTNLVRALKHLRRKKGIRTLWIDALCINQRDLVEKQVQIRRMGWVYANASSVVVWLGDYHGTGGSGTPCGDNDDDDGDENDDPKTRCGNLPAATERETSQKGKGGGGPRHGCQHEQQIQAAFKFIKSMSGMRLLYAALFMPRRDRHAQLQTARPGLLDIARRGWWERLWVLQEVALATGPVQIQCGRTTCEFGKFVTGHLRILEDLGEDKNNMYGDSDNNNNNSNKALIKALGPSRRLLDAVRDFRYSYLKEREGPLFKTAYGWMSQGLRRLMGDTSKKRTANFHEQPFADRLQRVLLRTAGRFRCRDGRDRLYGVLGIAGGSRTGKTNRLAKFMEFTSDFNSSVAVVQSMQYFVPAESASASGWFGATCAALVGAHLVWDAFYTADAKHWTISRPEYVVTKNKKFSNTFADASERQTPAEFFTTLARFLAQETQSLAFLDASPCGKPASGSREDIPSWVPDWAREVDHAAYENASRAREDDEARDIFQ</sequence>
<dbReference type="Pfam" id="PF06985">
    <property type="entry name" value="HET"/>
    <property type="match status" value="1"/>
</dbReference>
<feature type="domain" description="Heterokaryon incompatibility" evidence="2">
    <location>
        <begin position="286"/>
        <end position="467"/>
    </location>
</feature>
<gene>
    <name evidence="3" type="ORF">PGQ11_006543</name>
</gene>
<dbReference type="InterPro" id="IPR010730">
    <property type="entry name" value="HET"/>
</dbReference>
<name>A0ABR2ISZ7_9PEZI</name>
<dbReference type="EMBL" id="JAPCWZ010000004">
    <property type="protein sequence ID" value="KAK8867965.1"/>
    <property type="molecule type" value="Genomic_DNA"/>
</dbReference>
<keyword evidence="4" id="KW-1185">Reference proteome</keyword>
<dbReference type="PANTHER" id="PTHR24148:SF64">
    <property type="entry name" value="HETEROKARYON INCOMPATIBILITY DOMAIN-CONTAINING PROTEIN"/>
    <property type="match status" value="1"/>
</dbReference>
<protein>
    <submittedName>
        <fullName evidence="3">Heterokaryon incompatibility protein-domain-containing protein</fullName>
    </submittedName>
</protein>
<dbReference type="Proteomes" id="UP001390339">
    <property type="component" value="Unassembled WGS sequence"/>
</dbReference>
<organism evidence="3 4">
    <name type="scientific">Apiospora arundinis</name>
    <dbReference type="NCBI Taxonomy" id="335852"/>
    <lineage>
        <taxon>Eukaryota</taxon>
        <taxon>Fungi</taxon>
        <taxon>Dikarya</taxon>
        <taxon>Ascomycota</taxon>
        <taxon>Pezizomycotina</taxon>
        <taxon>Sordariomycetes</taxon>
        <taxon>Xylariomycetidae</taxon>
        <taxon>Amphisphaeriales</taxon>
        <taxon>Apiosporaceae</taxon>
        <taxon>Apiospora</taxon>
    </lineage>
</organism>
<feature type="region of interest" description="Disordered" evidence="1">
    <location>
        <begin position="245"/>
        <end position="274"/>
    </location>
</feature>
<dbReference type="PANTHER" id="PTHR24148">
    <property type="entry name" value="ANKYRIN REPEAT DOMAIN-CONTAINING PROTEIN 39 HOMOLOG-RELATED"/>
    <property type="match status" value="1"/>
</dbReference>
<evidence type="ECO:0000256" key="1">
    <source>
        <dbReference type="SAM" id="MobiDB-lite"/>
    </source>
</evidence>
<proteinExistence type="predicted"/>
<reference evidence="3 4" key="1">
    <citation type="journal article" date="2024" name="IMA Fungus">
        <title>Apiospora arundinis, a panoply of carbohydrate-active enzymes and secondary metabolites.</title>
        <authorList>
            <person name="Sorensen T."/>
            <person name="Petersen C."/>
            <person name="Muurmann A.T."/>
            <person name="Christiansen J.V."/>
            <person name="Brundto M.L."/>
            <person name="Overgaard C.K."/>
            <person name="Boysen A.T."/>
            <person name="Wollenberg R.D."/>
            <person name="Larsen T.O."/>
            <person name="Sorensen J.L."/>
            <person name="Nielsen K.L."/>
            <person name="Sondergaard T.E."/>
        </authorList>
    </citation>
    <scope>NUCLEOTIDE SEQUENCE [LARGE SCALE GENOMIC DNA]</scope>
    <source>
        <strain evidence="3 4">AAU 773</strain>
    </source>
</reference>
<feature type="compositionally biased region" description="Acidic residues" evidence="1">
    <location>
        <begin position="365"/>
        <end position="375"/>
    </location>
</feature>
<accession>A0ABR2ISZ7</accession>
<feature type="region of interest" description="Disordered" evidence="1">
    <location>
        <begin position="358"/>
        <end position="406"/>
    </location>
</feature>
<comment type="caution">
    <text evidence="3">The sequence shown here is derived from an EMBL/GenBank/DDBJ whole genome shotgun (WGS) entry which is preliminary data.</text>
</comment>
<evidence type="ECO:0000313" key="3">
    <source>
        <dbReference type="EMBL" id="KAK8867965.1"/>
    </source>
</evidence>
<evidence type="ECO:0000259" key="2">
    <source>
        <dbReference type="Pfam" id="PF06985"/>
    </source>
</evidence>